<organism evidence="1 2">
    <name type="scientific">Halosquirtibacter laminarini</name>
    <dbReference type="NCBI Taxonomy" id="3374600"/>
    <lineage>
        <taxon>Bacteria</taxon>
        <taxon>Pseudomonadati</taxon>
        <taxon>Bacteroidota</taxon>
        <taxon>Bacteroidia</taxon>
        <taxon>Marinilabiliales</taxon>
        <taxon>Prolixibacteraceae</taxon>
        <taxon>Halosquirtibacter</taxon>
    </lineage>
</organism>
<proteinExistence type="predicted"/>
<sequence>MKNNYYILKAKSILGTLTEKEQKILSQLDQEDCSRLEDRLVAMKKGKSNSKKVEQLVMNKISSKGNRSLLSVWFVAASIVVLLGIWQTLLMLNGTTVCRTYSNKGDSPKSLVLSDRTEVTLNKGAVLDILSDFSGVRKVALRGEAIFHVSHDEKRPFIVKGDLGSVKVLGTTFVVDNTSDELKTTLIEGSVAFQTNVGEVILKPNQQAVFSDSQQKINVVSVRGDLSTSWSDGKICFQNVSLSSVLARIAKEKDVKIYIKSREKALMKVSGEFEVKSSLESMLYALTKVTKSTYKKDGDSYVIE</sequence>
<keyword evidence="2" id="KW-1185">Reference proteome</keyword>
<evidence type="ECO:0000313" key="2">
    <source>
        <dbReference type="Proteomes" id="UP000826212"/>
    </source>
</evidence>
<protein>
    <submittedName>
        <fullName evidence="1">FecR domain-containing protein</fullName>
    </submittedName>
</protein>
<gene>
    <name evidence="1" type="ORF">K4L44_05125</name>
</gene>
<dbReference type="EMBL" id="CP081303">
    <property type="protein sequence ID" value="QZE15219.1"/>
    <property type="molecule type" value="Genomic_DNA"/>
</dbReference>
<dbReference type="Proteomes" id="UP000826212">
    <property type="component" value="Chromosome"/>
</dbReference>
<evidence type="ECO:0000313" key="1">
    <source>
        <dbReference type="EMBL" id="QZE15219.1"/>
    </source>
</evidence>
<name>A0AC61NR88_9BACT</name>
<reference evidence="1" key="1">
    <citation type="submission" date="2021-08" db="EMBL/GenBank/DDBJ databases">
        <title>Novel anaerobic bacterium isolated from sea squirt in East Sea, Republic of Korea.</title>
        <authorList>
            <person name="Nguyen T.H."/>
            <person name="Li Z."/>
            <person name="Lee Y.-J."/>
            <person name="Ko J."/>
            <person name="Kim S.-G."/>
        </authorList>
    </citation>
    <scope>NUCLEOTIDE SEQUENCE</scope>
    <source>
        <strain evidence="1">KCTC 25031</strain>
    </source>
</reference>
<accession>A0AC61NR88</accession>